<gene>
    <name evidence="3" type="ORF">GCM10010994_19790</name>
</gene>
<dbReference type="InterPro" id="IPR025110">
    <property type="entry name" value="AMP-bd_C"/>
</dbReference>
<keyword evidence="3" id="KW-0436">Ligase</keyword>
<dbReference type="PANTHER" id="PTHR43767">
    <property type="entry name" value="LONG-CHAIN-FATTY-ACID--COA LIGASE"/>
    <property type="match status" value="1"/>
</dbReference>
<evidence type="ECO:0000259" key="1">
    <source>
        <dbReference type="Pfam" id="PF00501"/>
    </source>
</evidence>
<dbReference type="Gene3D" id="3.40.50.12780">
    <property type="entry name" value="N-terminal domain of ligase-like"/>
    <property type="match status" value="1"/>
</dbReference>
<dbReference type="Gene3D" id="3.30.300.30">
    <property type="match status" value="1"/>
</dbReference>
<protein>
    <submittedName>
        <fullName evidence="3">ATP-dependent acyl-CoA ligase</fullName>
    </submittedName>
</protein>
<dbReference type="InterPro" id="IPR042099">
    <property type="entry name" value="ANL_N_sf"/>
</dbReference>
<dbReference type="PROSITE" id="PS00455">
    <property type="entry name" value="AMP_BINDING"/>
    <property type="match status" value="1"/>
</dbReference>
<feature type="domain" description="AMP-binding enzyme C-terminal" evidence="2">
    <location>
        <begin position="436"/>
        <end position="511"/>
    </location>
</feature>
<reference evidence="3" key="1">
    <citation type="journal article" date="2014" name="Int. J. Syst. Evol. Microbiol.">
        <title>Complete genome sequence of Corynebacterium casei LMG S-19264T (=DSM 44701T), isolated from a smear-ripened cheese.</title>
        <authorList>
            <consortium name="US DOE Joint Genome Institute (JGI-PGF)"/>
            <person name="Walter F."/>
            <person name="Albersmeier A."/>
            <person name="Kalinowski J."/>
            <person name="Ruckert C."/>
        </authorList>
    </citation>
    <scope>NUCLEOTIDE SEQUENCE</scope>
    <source>
        <strain evidence="3">CGMCC 1.12919</strain>
    </source>
</reference>
<name>A0A916U639_9HYPH</name>
<reference evidence="3" key="2">
    <citation type="submission" date="2020-09" db="EMBL/GenBank/DDBJ databases">
        <authorList>
            <person name="Sun Q."/>
            <person name="Zhou Y."/>
        </authorList>
    </citation>
    <scope>NUCLEOTIDE SEQUENCE</scope>
    <source>
        <strain evidence="3">CGMCC 1.12919</strain>
    </source>
</reference>
<organism evidence="3 4">
    <name type="scientific">Chelatococcus reniformis</name>
    <dbReference type="NCBI Taxonomy" id="1494448"/>
    <lineage>
        <taxon>Bacteria</taxon>
        <taxon>Pseudomonadati</taxon>
        <taxon>Pseudomonadota</taxon>
        <taxon>Alphaproteobacteria</taxon>
        <taxon>Hyphomicrobiales</taxon>
        <taxon>Chelatococcaceae</taxon>
        <taxon>Chelatococcus</taxon>
    </lineage>
</organism>
<dbReference type="InterPro" id="IPR020845">
    <property type="entry name" value="AMP-binding_CS"/>
</dbReference>
<sequence>MMADEAAVRRDPRIPAANDCVLRNLLERWAGEKPDAPYAVFHGGPTLTFADMRDRAAATATGLAALGVKQDDTVVVWLPNGPDCLKVWFGINWLGAVYVPINTAYRGRLLEHVLANSNARIVVAHADLLERLDGIDLARVERVVVVGGTPRPIAGAEVLPATSLDGDAAALPPLARAIAPWDTQSIVYTSGTTGPSKGVLSSYAHLFAMAGRDGFSMVGTDDRYMCNLPLFHVGGTIPVMGMLARGGSVSFIDQFTTDGFWASIRETGTTVVLLLGAMATFVAKRPPGPGDRDHPLRTVIIVPLAEDAPAFAARFGVAVYTLYNMTEISTPLVSGLNPAKLGICGRPRPGVSLRIVDDNDCEVAPGEAGELIVRTDGPWALNSGYFQNPEATAKAWRNGWFHTGDAFKINDDGDFVFVDRMKDTIRRRGENISSFEVEAEVAAHPDVNECAVVPVPSELSEDEILCVVAPVPGRSIDPAELTAFLLPRLAHFMVPRYVRIVAALPRTPTAKIQKHLLRSEGLAADVWDREAAGIRVRRERIGAGAG</sequence>
<comment type="caution">
    <text evidence="3">The sequence shown here is derived from an EMBL/GenBank/DDBJ whole genome shotgun (WGS) entry which is preliminary data.</text>
</comment>
<dbReference type="InterPro" id="IPR000873">
    <property type="entry name" value="AMP-dep_synth/lig_dom"/>
</dbReference>
<dbReference type="Pfam" id="PF13193">
    <property type="entry name" value="AMP-binding_C"/>
    <property type="match status" value="1"/>
</dbReference>
<evidence type="ECO:0000313" key="4">
    <source>
        <dbReference type="Proteomes" id="UP000637002"/>
    </source>
</evidence>
<feature type="domain" description="AMP-dependent synthetase/ligase" evidence="1">
    <location>
        <begin position="26"/>
        <end position="377"/>
    </location>
</feature>
<proteinExistence type="predicted"/>
<keyword evidence="4" id="KW-1185">Reference proteome</keyword>
<dbReference type="SUPFAM" id="SSF56801">
    <property type="entry name" value="Acetyl-CoA synthetase-like"/>
    <property type="match status" value="1"/>
</dbReference>
<evidence type="ECO:0000259" key="2">
    <source>
        <dbReference type="Pfam" id="PF13193"/>
    </source>
</evidence>
<dbReference type="AlphaFoldDB" id="A0A916U639"/>
<dbReference type="InterPro" id="IPR050237">
    <property type="entry name" value="ATP-dep_AMP-bd_enzyme"/>
</dbReference>
<dbReference type="Pfam" id="PF00501">
    <property type="entry name" value="AMP-binding"/>
    <property type="match status" value="1"/>
</dbReference>
<dbReference type="Proteomes" id="UP000637002">
    <property type="component" value="Unassembled WGS sequence"/>
</dbReference>
<dbReference type="EMBL" id="BMGG01000003">
    <property type="protein sequence ID" value="GGC61275.1"/>
    <property type="molecule type" value="Genomic_DNA"/>
</dbReference>
<evidence type="ECO:0000313" key="3">
    <source>
        <dbReference type="EMBL" id="GGC61275.1"/>
    </source>
</evidence>
<accession>A0A916U639</accession>
<dbReference type="InterPro" id="IPR045851">
    <property type="entry name" value="AMP-bd_C_sf"/>
</dbReference>
<dbReference type="GO" id="GO:0016878">
    <property type="term" value="F:acid-thiol ligase activity"/>
    <property type="evidence" value="ECO:0007669"/>
    <property type="project" value="UniProtKB-ARBA"/>
</dbReference>
<dbReference type="PANTHER" id="PTHR43767:SF1">
    <property type="entry name" value="NONRIBOSOMAL PEPTIDE SYNTHASE PES1 (EUROFUNG)-RELATED"/>
    <property type="match status" value="1"/>
</dbReference>